<protein>
    <recommendedName>
        <fullName evidence="5">Extracellular membrane protein CFEM domain-containing protein</fullName>
    </recommendedName>
</protein>
<feature type="region of interest" description="Disordered" evidence="1">
    <location>
        <begin position="91"/>
        <end position="139"/>
    </location>
</feature>
<evidence type="ECO:0008006" key="5">
    <source>
        <dbReference type="Google" id="ProtNLM"/>
    </source>
</evidence>
<feature type="signal peptide" evidence="2">
    <location>
        <begin position="1"/>
        <end position="18"/>
    </location>
</feature>
<accession>A0A0C3B1W3</accession>
<evidence type="ECO:0000256" key="2">
    <source>
        <dbReference type="SAM" id="SignalP"/>
    </source>
</evidence>
<reference evidence="3 4" key="1">
    <citation type="submission" date="2014-04" db="EMBL/GenBank/DDBJ databases">
        <authorList>
            <consortium name="DOE Joint Genome Institute"/>
            <person name="Kuo A."/>
            <person name="Zuccaro A."/>
            <person name="Kohler A."/>
            <person name="Nagy L.G."/>
            <person name="Floudas D."/>
            <person name="Copeland A."/>
            <person name="Barry K.W."/>
            <person name="Cichocki N."/>
            <person name="Veneault-Fourrey C."/>
            <person name="LaButti K."/>
            <person name="Lindquist E.A."/>
            <person name="Lipzen A."/>
            <person name="Lundell T."/>
            <person name="Morin E."/>
            <person name="Murat C."/>
            <person name="Sun H."/>
            <person name="Tunlid A."/>
            <person name="Henrissat B."/>
            <person name="Grigoriev I.V."/>
            <person name="Hibbett D.S."/>
            <person name="Martin F."/>
            <person name="Nordberg H.P."/>
            <person name="Cantor M.N."/>
            <person name="Hua S.X."/>
        </authorList>
    </citation>
    <scope>NUCLEOTIDE SEQUENCE [LARGE SCALE GENOMIC DNA]</scope>
    <source>
        <strain evidence="3 4">MAFF 305830</strain>
    </source>
</reference>
<feature type="compositionally biased region" description="Low complexity" evidence="1">
    <location>
        <begin position="109"/>
        <end position="132"/>
    </location>
</feature>
<name>A0A0C3B1W3_SERVB</name>
<organism evidence="3 4">
    <name type="scientific">Serendipita vermifera MAFF 305830</name>
    <dbReference type="NCBI Taxonomy" id="933852"/>
    <lineage>
        <taxon>Eukaryota</taxon>
        <taxon>Fungi</taxon>
        <taxon>Dikarya</taxon>
        <taxon>Basidiomycota</taxon>
        <taxon>Agaricomycotina</taxon>
        <taxon>Agaricomycetes</taxon>
        <taxon>Sebacinales</taxon>
        <taxon>Serendipitaceae</taxon>
        <taxon>Serendipita</taxon>
    </lineage>
</organism>
<dbReference type="Proteomes" id="UP000054097">
    <property type="component" value="Unassembled WGS sequence"/>
</dbReference>
<evidence type="ECO:0000256" key="1">
    <source>
        <dbReference type="SAM" id="MobiDB-lite"/>
    </source>
</evidence>
<gene>
    <name evidence="3" type="ORF">M408DRAFT_10020</name>
</gene>
<proteinExistence type="predicted"/>
<keyword evidence="2" id="KW-0732">Signal</keyword>
<evidence type="ECO:0000313" key="4">
    <source>
        <dbReference type="Proteomes" id="UP000054097"/>
    </source>
</evidence>
<reference evidence="4" key="2">
    <citation type="submission" date="2015-01" db="EMBL/GenBank/DDBJ databases">
        <title>Evolutionary Origins and Diversification of the Mycorrhizal Mutualists.</title>
        <authorList>
            <consortium name="DOE Joint Genome Institute"/>
            <consortium name="Mycorrhizal Genomics Consortium"/>
            <person name="Kohler A."/>
            <person name="Kuo A."/>
            <person name="Nagy L.G."/>
            <person name="Floudas D."/>
            <person name="Copeland A."/>
            <person name="Barry K.W."/>
            <person name="Cichocki N."/>
            <person name="Veneault-Fourrey C."/>
            <person name="LaButti K."/>
            <person name="Lindquist E.A."/>
            <person name="Lipzen A."/>
            <person name="Lundell T."/>
            <person name="Morin E."/>
            <person name="Murat C."/>
            <person name="Riley R."/>
            <person name="Ohm R."/>
            <person name="Sun H."/>
            <person name="Tunlid A."/>
            <person name="Henrissat B."/>
            <person name="Grigoriev I.V."/>
            <person name="Hibbett D.S."/>
            <person name="Martin F."/>
        </authorList>
    </citation>
    <scope>NUCLEOTIDE SEQUENCE [LARGE SCALE GENOMIC DNA]</scope>
    <source>
        <strain evidence="4">MAFF 305830</strain>
    </source>
</reference>
<feature type="chain" id="PRO_5002161352" description="Extracellular membrane protein CFEM domain-containing protein" evidence="2">
    <location>
        <begin position="19"/>
        <end position="177"/>
    </location>
</feature>
<dbReference type="AlphaFoldDB" id="A0A0C3B1W3"/>
<sequence>MVHISFSLLPLFALAAFAQTTRSPSNDPEYCNDYCFATLRVADVLSINCPTGGILECICTNSEVQTAYDGCLHSLCEAVYDTAAEQHRTSCASPGHPWNANPSSGTKSNGATTNGATTNGANTNGAAPTTGTSPPDLLQPHVHLQLTGHSPTRFETQCILRLPYWKRNRWIPTTTVK</sequence>
<keyword evidence="4" id="KW-1185">Reference proteome</keyword>
<dbReference type="EMBL" id="KN824308">
    <property type="protein sequence ID" value="KIM26169.1"/>
    <property type="molecule type" value="Genomic_DNA"/>
</dbReference>
<dbReference type="HOGENOM" id="CLU_1518758_0_0_1"/>
<evidence type="ECO:0000313" key="3">
    <source>
        <dbReference type="EMBL" id="KIM26169.1"/>
    </source>
</evidence>